<keyword evidence="2" id="KW-1185">Reference proteome</keyword>
<dbReference type="SUPFAM" id="SSF46458">
    <property type="entry name" value="Globin-like"/>
    <property type="match status" value="1"/>
</dbReference>
<evidence type="ECO:0000313" key="1">
    <source>
        <dbReference type="EMBL" id="GLC23633.1"/>
    </source>
</evidence>
<dbReference type="EMBL" id="BRXS01000001">
    <property type="protein sequence ID" value="GLC23633.1"/>
    <property type="molecule type" value="Genomic_DNA"/>
</dbReference>
<dbReference type="Proteomes" id="UP001161325">
    <property type="component" value="Unassembled WGS sequence"/>
</dbReference>
<organism evidence="1 2">
    <name type="scientific">Roseisolibacter agri</name>
    <dbReference type="NCBI Taxonomy" id="2014610"/>
    <lineage>
        <taxon>Bacteria</taxon>
        <taxon>Pseudomonadati</taxon>
        <taxon>Gemmatimonadota</taxon>
        <taxon>Gemmatimonadia</taxon>
        <taxon>Gemmatimonadales</taxon>
        <taxon>Gemmatimonadaceae</taxon>
        <taxon>Roseisolibacter</taxon>
    </lineage>
</organism>
<evidence type="ECO:0008006" key="3">
    <source>
        <dbReference type="Google" id="ProtNLM"/>
    </source>
</evidence>
<accession>A0AA37QDA2</accession>
<reference evidence="1" key="1">
    <citation type="submission" date="2022-08" db="EMBL/GenBank/DDBJ databases">
        <title>Draft genome sequencing of Roseisolibacter agri AW1220.</title>
        <authorList>
            <person name="Tobiishi Y."/>
            <person name="Tonouchi A."/>
        </authorList>
    </citation>
    <scope>NUCLEOTIDE SEQUENCE</scope>
    <source>
        <strain evidence="1">AW1220</strain>
    </source>
</reference>
<gene>
    <name evidence="1" type="ORF">rosag_01460</name>
</gene>
<dbReference type="GO" id="GO:0019825">
    <property type="term" value="F:oxygen binding"/>
    <property type="evidence" value="ECO:0007669"/>
    <property type="project" value="InterPro"/>
</dbReference>
<name>A0AA37QDA2_9BACT</name>
<dbReference type="GO" id="GO:0020037">
    <property type="term" value="F:heme binding"/>
    <property type="evidence" value="ECO:0007669"/>
    <property type="project" value="InterPro"/>
</dbReference>
<dbReference type="Gene3D" id="1.10.490.10">
    <property type="entry name" value="Globins"/>
    <property type="match status" value="1"/>
</dbReference>
<sequence>MSQSLPITVADAHEASVAREDAARPDVDDAALIPLLTAFYATIEEDALLQPYFAPLDMAAHLPRIADFWSTLLFHSGRYQGNAFRPHADMPGLTAEHFGRWLATLERVVDARHSGPAAERMKALGHRVAYSMQLRLGIPPVLPFRSSGD</sequence>
<dbReference type="RefSeq" id="WP_284348072.1">
    <property type="nucleotide sequence ID" value="NZ_BRXS01000001.1"/>
</dbReference>
<dbReference type="CDD" id="cd08916">
    <property type="entry name" value="TrHb3_P"/>
    <property type="match status" value="1"/>
</dbReference>
<comment type="caution">
    <text evidence="1">The sequence shown here is derived from an EMBL/GenBank/DDBJ whole genome shotgun (WGS) entry which is preliminary data.</text>
</comment>
<dbReference type="AlphaFoldDB" id="A0AA37QDA2"/>
<protein>
    <recommendedName>
        <fullName evidence="3">Group 3 truncated hemoglobin ctb</fullName>
    </recommendedName>
</protein>
<dbReference type="InterPro" id="IPR009050">
    <property type="entry name" value="Globin-like_sf"/>
</dbReference>
<proteinExistence type="predicted"/>
<dbReference type="InterPro" id="IPR012292">
    <property type="entry name" value="Globin/Proto"/>
</dbReference>
<evidence type="ECO:0000313" key="2">
    <source>
        <dbReference type="Proteomes" id="UP001161325"/>
    </source>
</evidence>